<comment type="caution">
    <text evidence="2">The sequence shown here is derived from an EMBL/GenBank/DDBJ whole genome shotgun (WGS) entry which is preliminary data.</text>
</comment>
<evidence type="ECO:0008006" key="4">
    <source>
        <dbReference type="Google" id="ProtNLM"/>
    </source>
</evidence>
<dbReference type="Proteomes" id="UP000240530">
    <property type="component" value="Unassembled WGS sequence"/>
</dbReference>
<sequence>MIIVEAFVQGAVLMWKRIVTAILMVFMLSSCTLKLGYNSLDFWIDYYLSDYLDLNSAQQSQLELGLDNALAEHRQQILPQFHRLIFSLQNDLKQPLTAEQIAHYHDAFTKAGQASAVVFVAPIIKVVKTIGPKQVSYSLQAIQEEISERKKERLSKTAKERLQDRYDELEDKATDWIGRLTQPQKQLTMQLAQLQLQQSTVFQNIAQNNVAQLTKALKQRSAPEFEQIITLQVKNIIGFESSVYQSQLDKYLAQRFEIMQKLNHSLSQQQLQHLQAELTELRKDIAELIQNR</sequence>
<feature type="coiled-coil region" evidence="1">
    <location>
        <begin position="264"/>
        <end position="291"/>
    </location>
</feature>
<dbReference type="AlphaFoldDB" id="A0A2T3KZM1"/>
<dbReference type="EMBL" id="PYNS01000001">
    <property type="protein sequence ID" value="PSV13564.1"/>
    <property type="molecule type" value="Genomic_DNA"/>
</dbReference>
<gene>
    <name evidence="2" type="ORF">C0W93_01055</name>
</gene>
<evidence type="ECO:0000313" key="2">
    <source>
        <dbReference type="EMBL" id="PSV13564.1"/>
    </source>
</evidence>
<reference evidence="2 3" key="1">
    <citation type="submission" date="2018-03" db="EMBL/GenBank/DDBJ databases">
        <title>Whole genome sequencing of Histamine producing bacteria.</title>
        <authorList>
            <person name="Butler K."/>
        </authorList>
    </citation>
    <scope>NUCLEOTIDE SEQUENCE [LARGE SCALE GENOMIC DNA]</scope>
    <source>
        <strain evidence="2 3">Res.4.1</strain>
    </source>
</reference>
<evidence type="ECO:0000256" key="1">
    <source>
        <dbReference type="SAM" id="Coils"/>
    </source>
</evidence>
<organism evidence="2 3">
    <name type="scientific">Photobacterium leiognathi subsp. mandapamensis</name>
    <name type="common">Photobacterium mandapamensis</name>
    <dbReference type="NCBI Taxonomy" id="48408"/>
    <lineage>
        <taxon>Bacteria</taxon>
        <taxon>Pseudomonadati</taxon>
        <taxon>Pseudomonadota</taxon>
        <taxon>Gammaproteobacteria</taxon>
        <taxon>Vibrionales</taxon>
        <taxon>Vibrionaceae</taxon>
        <taxon>Photobacterium</taxon>
    </lineage>
</organism>
<feature type="coiled-coil region" evidence="1">
    <location>
        <begin position="152"/>
        <end position="179"/>
    </location>
</feature>
<evidence type="ECO:0000313" key="3">
    <source>
        <dbReference type="Proteomes" id="UP000240530"/>
    </source>
</evidence>
<protein>
    <recommendedName>
        <fullName evidence="4">Lipoprotein</fullName>
    </recommendedName>
</protein>
<name>A0A2T3KZM1_PHOLD</name>
<dbReference type="Pfam" id="PF19795">
    <property type="entry name" value="DUF6279"/>
    <property type="match status" value="1"/>
</dbReference>
<keyword evidence="1" id="KW-0175">Coiled coil</keyword>
<accession>A0A2T3KZM1</accession>
<proteinExistence type="predicted"/>